<accession>A0ABT3PY54</accession>
<gene>
    <name evidence="2" type="ORF">LQ318_07670</name>
</gene>
<sequence>MNRKHFTGAILFLVFTMSCEDSPQRPDQLVPEDKYVSLLVEMQLVRSYEDTGHIDSLYADSLRDKVFEEYGISANTFWDSHIYYQKFPKEQKKRIDEAIEQLQMDQVEDTARTSRPRYP</sequence>
<dbReference type="Pfam" id="PF14129">
    <property type="entry name" value="DUF4296"/>
    <property type="match status" value="1"/>
</dbReference>
<dbReference type="RefSeq" id="WP_265788976.1">
    <property type="nucleotide sequence ID" value="NZ_BAABRS010000001.1"/>
</dbReference>
<protein>
    <submittedName>
        <fullName evidence="2">DUF4296 domain-containing protein</fullName>
    </submittedName>
</protein>
<reference evidence="2 3" key="1">
    <citation type="submission" date="2021-11" db="EMBL/GenBank/DDBJ databases">
        <title>Aliifidinibius sp. nov., a new bacterium isolated from saline soil.</title>
        <authorList>
            <person name="Galisteo C."/>
            <person name="De La Haba R."/>
            <person name="Sanchez-Porro C."/>
            <person name="Ventosa A."/>
        </authorList>
    </citation>
    <scope>NUCLEOTIDE SEQUENCE [LARGE SCALE GENOMIC DNA]</scope>
    <source>
        <strain evidence="2 3">KACC 190600</strain>
    </source>
</reference>
<evidence type="ECO:0000313" key="3">
    <source>
        <dbReference type="Proteomes" id="UP001207337"/>
    </source>
</evidence>
<organism evidence="2 3">
    <name type="scientific">Fodinibius salicampi</name>
    <dbReference type="NCBI Taxonomy" id="1920655"/>
    <lineage>
        <taxon>Bacteria</taxon>
        <taxon>Pseudomonadati</taxon>
        <taxon>Balneolota</taxon>
        <taxon>Balneolia</taxon>
        <taxon>Balneolales</taxon>
        <taxon>Balneolaceae</taxon>
        <taxon>Fodinibius</taxon>
    </lineage>
</organism>
<dbReference type="EMBL" id="JAJNDC010000001">
    <property type="protein sequence ID" value="MCW9712779.1"/>
    <property type="molecule type" value="Genomic_DNA"/>
</dbReference>
<feature type="domain" description="DUF4296" evidence="1">
    <location>
        <begin position="26"/>
        <end position="106"/>
    </location>
</feature>
<dbReference type="InterPro" id="IPR025381">
    <property type="entry name" value="DUF4296"/>
</dbReference>
<keyword evidence="3" id="KW-1185">Reference proteome</keyword>
<dbReference type="Proteomes" id="UP001207337">
    <property type="component" value="Unassembled WGS sequence"/>
</dbReference>
<name>A0ABT3PY54_9BACT</name>
<dbReference type="PROSITE" id="PS51257">
    <property type="entry name" value="PROKAR_LIPOPROTEIN"/>
    <property type="match status" value="1"/>
</dbReference>
<evidence type="ECO:0000259" key="1">
    <source>
        <dbReference type="Pfam" id="PF14129"/>
    </source>
</evidence>
<evidence type="ECO:0000313" key="2">
    <source>
        <dbReference type="EMBL" id="MCW9712779.1"/>
    </source>
</evidence>
<proteinExistence type="predicted"/>
<comment type="caution">
    <text evidence="2">The sequence shown here is derived from an EMBL/GenBank/DDBJ whole genome shotgun (WGS) entry which is preliminary data.</text>
</comment>